<dbReference type="Pfam" id="PF01782">
    <property type="entry name" value="RimM"/>
    <property type="match status" value="1"/>
</dbReference>
<comment type="caution">
    <text evidence="8">The sequence shown here is derived from an EMBL/GenBank/DDBJ whole genome shotgun (WGS) entry which is preliminary data.</text>
</comment>
<dbReference type="InterPro" id="IPR002676">
    <property type="entry name" value="RimM_N"/>
</dbReference>
<dbReference type="RefSeq" id="WP_183549942.1">
    <property type="nucleotide sequence ID" value="NZ_BAAAEK010000002.1"/>
</dbReference>
<dbReference type="GO" id="GO:0005737">
    <property type="term" value="C:cytoplasm"/>
    <property type="evidence" value="ECO:0007669"/>
    <property type="project" value="UniProtKB-SubCell"/>
</dbReference>
<keyword evidence="2 5" id="KW-0690">Ribosome biogenesis</keyword>
<evidence type="ECO:0000313" key="8">
    <source>
        <dbReference type="EMBL" id="MBB6132156.1"/>
    </source>
</evidence>
<protein>
    <recommendedName>
        <fullName evidence="5">Ribosome maturation factor RimM</fullName>
    </recommendedName>
</protein>
<dbReference type="InterPro" id="IPR011961">
    <property type="entry name" value="RimM"/>
</dbReference>
<evidence type="ECO:0000256" key="5">
    <source>
        <dbReference type="HAMAP-Rule" id="MF_00014"/>
    </source>
</evidence>
<comment type="subunit">
    <text evidence="5">Binds ribosomal protein uS19.</text>
</comment>
<dbReference type="InterPro" id="IPR036976">
    <property type="entry name" value="RimM_N_sf"/>
</dbReference>
<dbReference type="InterPro" id="IPR056792">
    <property type="entry name" value="PRC_RimM"/>
</dbReference>
<dbReference type="GO" id="GO:0043022">
    <property type="term" value="F:ribosome binding"/>
    <property type="evidence" value="ECO:0007669"/>
    <property type="project" value="InterPro"/>
</dbReference>
<feature type="domain" description="Ribosome maturation factor RimM PRC barrel" evidence="7">
    <location>
        <begin position="113"/>
        <end position="184"/>
    </location>
</feature>
<dbReference type="AlphaFoldDB" id="A0A7W9U5S9"/>
<dbReference type="HAMAP" id="MF_00014">
    <property type="entry name" value="Ribosome_mat_RimM"/>
    <property type="match status" value="1"/>
</dbReference>
<keyword evidence="9" id="KW-1185">Reference proteome</keyword>
<dbReference type="PANTHER" id="PTHR33692:SF1">
    <property type="entry name" value="RIBOSOME MATURATION FACTOR RIMM"/>
    <property type="match status" value="1"/>
</dbReference>
<dbReference type="GO" id="GO:0042274">
    <property type="term" value="P:ribosomal small subunit biogenesis"/>
    <property type="evidence" value="ECO:0007669"/>
    <property type="project" value="UniProtKB-UniRule"/>
</dbReference>
<dbReference type="SUPFAM" id="SSF50447">
    <property type="entry name" value="Translation proteins"/>
    <property type="match status" value="1"/>
</dbReference>
<keyword evidence="1 5" id="KW-0963">Cytoplasm</keyword>
<dbReference type="GO" id="GO:0005840">
    <property type="term" value="C:ribosome"/>
    <property type="evidence" value="ECO:0007669"/>
    <property type="project" value="InterPro"/>
</dbReference>
<proteinExistence type="inferred from homology"/>
<evidence type="ECO:0000313" key="9">
    <source>
        <dbReference type="Proteomes" id="UP000540787"/>
    </source>
</evidence>
<dbReference type="InterPro" id="IPR011033">
    <property type="entry name" value="PRC_barrel-like_sf"/>
</dbReference>
<accession>A0A7W9U5S9</accession>
<dbReference type="Gene3D" id="2.40.30.60">
    <property type="entry name" value="RimM"/>
    <property type="match status" value="1"/>
</dbReference>
<comment type="similarity">
    <text evidence="5">Belongs to the RimM family.</text>
</comment>
<dbReference type="Pfam" id="PF24986">
    <property type="entry name" value="PRC_RimM"/>
    <property type="match status" value="1"/>
</dbReference>
<evidence type="ECO:0000259" key="7">
    <source>
        <dbReference type="Pfam" id="PF24986"/>
    </source>
</evidence>
<sequence length="188" mass="19817">MNDSAASNAGTGTSVPADLAEVGYVSGAYGIVGGIRVTPHSADADALLNVKTWWVSKPTLHAVTVRSAKLHGGDVVATLVGLQGRDAAEALKGATVQIARSAFPALEEDEYYWSDLIGLDVVNLQGEALGKVADMMSNGAQSILRIVPVPDPSSDEKAPERLVPFVDQFVKTVSLDQKLITLDWGLDF</sequence>
<dbReference type="SUPFAM" id="SSF50346">
    <property type="entry name" value="PRC-barrel domain"/>
    <property type="match status" value="1"/>
</dbReference>
<gene>
    <name evidence="5" type="primary">rimM</name>
    <name evidence="8" type="ORF">HD842_000267</name>
</gene>
<dbReference type="PANTHER" id="PTHR33692">
    <property type="entry name" value="RIBOSOME MATURATION FACTOR RIMM"/>
    <property type="match status" value="1"/>
</dbReference>
<comment type="domain">
    <text evidence="5">The PRC barrel domain binds ribosomal protein uS19.</text>
</comment>
<feature type="domain" description="RimM N-terminal" evidence="6">
    <location>
        <begin position="22"/>
        <end position="101"/>
    </location>
</feature>
<evidence type="ECO:0000259" key="6">
    <source>
        <dbReference type="Pfam" id="PF01782"/>
    </source>
</evidence>
<dbReference type="EMBL" id="JACHBX010000001">
    <property type="protein sequence ID" value="MBB6132156.1"/>
    <property type="molecule type" value="Genomic_DNA"/>
</dbReference>
<evidence type="ECO:0000256" key="3">
    <source>
        <dbReference type="ARBA" id="ARBA00022552"/>
    </source>
</evidence>
<dbReference type="NCBIfam" id="TIGR02273">
    <property type="entry name" value="16S_RimM"/>
    <property type="match status" value="1"/>
</dbReference>
<comment type="subcellular location">
    <subcellularLocation>
        <location evidence="5">Cytoplasm</location>
    </subcellularLocation>
</comment>
<name>A0A7W9U5S9_9BURK</name>
<keyword evidence="3 5" id="KW-0698">rRNA processing</keyword>
<evidence type="ECO:0000256" key="2">
    <source>
        <dbReference type="ARBA" id="ARBA00022517"/>
    </source>
</evidence>
<dbReference type="GO" id="GO:0006364">
    <property type="term" value="P:rRNA processing"/>
    <property type="evidence" value="ECO:0007669"/>
    <property type="project" value="UniProtKB-UniRule"/>
</dbReference>
<organism evidence="8 9">
    <name type="scientific">Massilia aurea</name>
    <dbReference type="NCBI Taxonomy" id="373040"/>
    <lineage>
        <taxon>Bacteria</taxon>
        <taxon>Pseudomonadati</taxon>
        <taxon>Pseudomonadota</taxon>
        <taxon>Betaproteobacteria</taxon>
        <taxon>Burkholderiales</taxon>
        <taxon>Oxalobacteraceae</taxon>
        <taxon>Telluria group</taxon>
        <taxon>Massilia</taxon>
    </lineage>
</organism>
<dbReference type="InterPro" id="IPR009000">
    <property type="entry name" value="Transl_B-barrel_sf"/>
</dbReference>
<comment type="function">
    <text evidence="5">An accessory protein needed during the final step in the assembly of 30S ribosomal subunit, possibly for assembly of the head region. Essential for efficient processing of 16S rRNA. May be needed both before and after RbfA during the maturation of 16S rRNA. It has affinity for free ribosomal 30S subunits but not for 70S ribosomes.</text>
</comment>
<dbReference type="Proteomes" id="UP000540787">
    <property type="component" value="Unassembled WGS sequence"/>
</dbReference>
<evidence type="ECO:0000256" key="4">
    <source>
        <dbReference type="ARBA" id="ARBA00023186"/>
    </source>
</evidence>
<dbReference type="Gene3D" id="2.30.30.240">
    <property type="entry name" value="PRC-barrel domain"/>
    <property type="match status" value="1"/>
</dbReference>
<keyword evidence="4 5" id="KW-0143">Chaperone</keyword>
<reference evidence="8 9" key="1">
    <citation type="submission" date="2020-08" db="EMBL/GenBank/DDBJ databases">
        <title>The Agave Microbiome: Exploring the role of microbial communities in plant adaptations to desert environments.</title>
        <authorList>
            <person name="Partida-Martinez L.P."/>
        </authorList>
    </citation>
    <scope>NUCLEOTIDE SEQUENCE [LARGE SCALE GENOMIC DNA]</scope>
    <source>
        <strain evidence="8 9">AT3.2</strain>
    </source>
</reference>
<evidence type="ECO:0000256" key="1">
    <source>
        <dbReference type="ARBA" id="ARBA00022490"/>
    </source>
</evidence>